<dbReference type="InterPro" id="IPR019734">
    <property type="entry name" value="TPR_rpt"/>
</dbReference>
<dbReference type="EMBL" id="QGGL01000003">
    <property type="protein sequence ID" value="PWK15726.1"/>
    <property type="molecule type" value="Genomic_DNA"/>
</dbReference>
<keyword evidence="4" id="KW-1185">Reference proteome</keyword>
<dbReference type="GO" id="GO:0005829">
    <property type="term" value="C:cytosol"/>
    <property type="evidence" value="ECO:0007669"/>
    <property type="project" value="TreeGrafter"/>
</dbReference>
<evidence type="ECO:0000313" key="4">
    <source>
        <dbReference type="Proteomes" id="UP000245634"/>
    </source>
</evidence>
<dbReference type="Gene3D" id="1.10.260.40">
    <property type="entry name" value="lambda repressor-like DNA-binding domains"/>
    <property type="match status" value="2"/>
</dbReference>
<protein>
    <submittedName>
        <fullName evidence="3">Tetratricopeptide repeat protein</fullName>
    </submittedName>
</protein>
<dbReference type="InterPro" id="IPR011990">
    <property type="entry name" value="TPR-like_helical_dom_sf"/>
</dbReference>
<dbReference type="GO" id="GO:0003700">
    <property type="term" value="F:DNA-binding transcription factor activity"/>
    <property type="evidence" value="ECO:0007669"/>
    <property type="project" value="TreeGrafter"/>
</dbReference>
<evidence type="ECO:0000313" key="3">
    <source>
        <dbReference type="EMBL" id="PWK15726.1"/>
    </source>
</evidence>
<gene>
    <name evidence="3" type="ORF">C7459_103278</name>
</gene>
<dbReference type="InterPro" id="IPR001387">
    <property type="entry name" value="Cro/C1-type_HTH"/>
</dbReference>
<name>A0A316DDF6_9BACL</name>
<organism evidence="3 4">
    <name type="scientific">Tumebacillus permanentifrigoris</name>
    <dbReference type="NCBI Taxonomy" id="378543"/>
    <lineage>
        <taxon>Bacteria</taxon>
        <taxon>Bacillati</taxon>
        <taxon>Bacillota</taxon>
        <taxon>Bacilli</taxon>
        <taxon>Bacillales</taxon>
        <taxon>Alicyclobacillaceae</taxon>
        <taxon>Tumebacillus</taxon>
    </lineage>
</organism>
<dbReference type="RefSeq" id="WP_109687037.1">
    <property type="nucleotide sequence ID" value="NZ_QGGL01000003.1"/>
</dbReference>
<accession>A0A316DDF6</accession>
<dbReference type="Pfam" id="PF01381">
    <property type="entry name" value="HTH_3"/>
    <property type="match status" value="2"/>
</dbReference>
<sequence length="501" mass="56694">MSCQTVVPLTLGQRIQDLRKQKGLTRAQLAQGLCDPLMIEQTETDIGRPSFTVLSGIAERLEVPFDSVMVDSQHNTECVKLFHQGMKNQQDRDYLSALECFEELVKRPFIGSIPKGDLLVNLAVCYLCSGQLMEATDWFYTALESAYATQDMETVVAVYKYLGHIEFQEQRFEHARRHFDRALALCGRLPEVTEYETTNLLILIGLCYFHLENSKDAMQIYRHAEGNCQSDPERQTLCFLQLMLSRVYAKMSKSWEAKLYLEKSVTLLHEIGVIDAERGIRTAWANFLDTCSAPMAIASLRPIAEFLDQNGYQVEAGLCYVELANSYLKRDQAFPPFHGTEHRGYVELAMDACREAELRLAESVLCLPFVQELRGRVLVTFPDLNQAAMAFRKAADGFKQQKLPKHWERMMNALSTIYCAQEGNGDTRESIGLTIRAKPELVNVRVLAGFSQRDLARKTGLSSPFLSQLEKGIRNAGPHSAKKICDTLAVDFEDVFELVKP</sequence>
<dbReference type="Pfam" id="PF13424">
    <property type="entry name" value="TPR_12"/>
    <property type="match status" value="1"/>
</dbReference>
<dbReference type="GO" id="GO:0003677">
    <property type="term" value="F:DNA binding"/>
    <property type="evidence" value="ECO:0007669"/>
    <property type="project" value="UniProtKB-KW"/>
</dbReference>
<dbReference type="Gene3D" id="1.25.40.10">
    <property type="entry name" value="Tetratricopeptide repeat domain"/>
    <property type="match status" value="1"/>
</dbReference>
<feature type="domain" description="HTH cro/C1-type" evidence="2">
    <location>
        <begin position="441"/>
        <end position="495"/>
    </location>
</feature>
<keyword evidence="1" id="KW-0238">DNA-binding</keyword>
<dbReference type="InterPro" id="IPR050807">
    <property type="entry name" value="TransReg_Diox_bact_type"/>
</dbReference>
<dbReference type="SUPFAM" id="SSF47413">
    <property type="entry name" value="lambda repressor-like DNA-binding domains"/>
    <property type="match status" value="2"/>
</dbReference>
<dbReference type="PANTHER" id="PTHR46797">
    <property type="entry name" value="HTH-TYPE TRANSCRIPTIONAL REGULATOR"/>
    <property type="match status" value="1"/>
</dbReference>
<dbReference type="SMART" id="SM00028">
    <property type="entry name" value="TPR"/>
    <property type="match status" value="3"/>
</dbReference>
<dbReference type="InterPro" id="IPR010982">
    <property type="entry name" value="Lambda_DNA-bd_dom_sf"/>
</dbReference>
<dbReference type="SMART" id="SM00530">
    <property type="entry name" value="HTH_XRE"/>
    <property type="match status" value="2"/>
</dbReference>
<dbReference type="CDD" id="cd00093">
    <property type="entry name" value="HTH_XRE"/>
    <property type="match status" value="2"/>
</dbReference>
<dbReference type="AlphaFoldDB" id="A0A316DDF6"/>
<dbReference type="PANTHER" id="PTHR46797:SF1">
    <property type="entry name" value="METHYLPHOSPHONATE SYNTHASE"/>
    <property type="match status" value="1"/>
</dbReference>
<dbReference type="SUPFAM" id="SSF48452">
    <property type="entry name" value="TPR-like"/>
    <property type="match status" value="1"/>
</dbReference>
<evidence type="ECO:0000256" key="1">
    <source>
        <dbReference type="ARBA" id="ARBA00023125"/>
    </source>
</evidence>
<dbReference type="OrthoDB" id="2470999at2"/>
<dbReference type="PROSITE" id="PS50943">
    <property type="entry name" value="HTH_CROC1"/>
    <property type="match status" value="2"/>
</dbReference>
<evidence type="ECO:0000259" key="2">
    <source>
        <dbReference type="PROSITE" id="PS50943"/>
    </source>
</evidence>
<comment type="caution">
    <text evidence="3">The sequence shown here is derived from an EMBL/GenBank/DDBJ whole genome shotgun (WGS) entry which is preliminary data.</text>
</comment>
<feature type="domain" description="HTH cro/C1-type" evidence="2">
    <location>
        <begin position="15"/>
        <end position="68"/>
    </location>
</feature>
<dbReference type="Proteomes" id="UP000245634">
    <property type="component" value="Unassembled WGS sequence"/>
</dbReference>
<reference evidence="3 4" key="1">
    <citation type="submission" date="2018-05" db="EMBL/GenBank/DDBJ databases">
        <title>Genomic Encyclopedia of Type Strains, Phase IV (KMG-IV): sequencing the most valuable type-strain genomes for metagenomic binning, comparative biology and taxonomic classification.</title>
        <authorList>
            <person name="Goeker M."/>
        </authorList>
    </citation>
    <scope>NUCLEOTIDE SEQUENCE [LARGE SCALE GENOMIC DNA]</scope>
    <source>
        <strain evidence="3 4">DSM 18773</strain>
    </source>
</reference>
<proteinExistence type="predicted"/>